<evidence type="ECO:0000313" key="1">
    <source>
        <dbReference type="EMBL" id="KIM35861.1"/>
    </source>
</evidence>
<dbReference type="AlphaFoldDB" id="A0A0C3BWU5"/>
<accession>A0A0C3BWU5</accession>
<proteinExistence type="predicted"/>
<reference evidence="2" key="2">
    <citation type="submission" date="2015-01" db="EMBL/GenBank/DDBJ databases">
        <title>Evolutionary Origins and Diversification of the Mycorrhizal Mutualists.</title>
        <authorList>
            <consortium name="DOE Joint Genome Institute"/>
            <consortium name="Mycorrhizal Genomics Consortium"/>
            <person name="Kohler A."/>
            <person name="Kuo A."/>
            <person name="Nagy L.G."/>
            <person name="Floudas D."/>
            <person name="Copeland A."/>
            <person name="Barry K.W."/>
            <person name="Cichocki N."/>
            <person name="Veneault-Fourrey C."/>
            <person name="LaButti K."/>
            <person name="Lindquist E.A."/>
            <person name="Lipzen A."/>
            <person name="Lundell T."/>
            <person name="Morin E."/>
            <person name="Murat C."/>
            <person name="Riley R."/>
            <person name="Ohm R."/>
            <person name="Sun H."/>
            <person name="Tunlid A."/>
            <person name="Henrissat B."/>
            <person name="Grigoriev I.V."/>
            <person name="Hibbett D.S."/>
            <person name="Martin F."/>
        </authorList>
    </citation>
    <scope>NUCLEOTIDE SEQUENCE [LARGE SCALE GENOMIC DNA]</scope>
    <source>
        <strain evidence="2">h7</strain>
    </source>
</reference>
<keyword evidence="2" id="KW-1185">Reference proteome</keyword>
<name>A0A0C3BWU5_HEBCY</name>
<dbReference type="HOGENOM" id="CLU_1652356_0_0_1"/>
<evidence type="ECO:0000313" key="2">
    <source>
        <dbReference type="Proteomes" id="UP000053424"/>
    </source>
</evidence>
<gene>
    <name evidence="1" type="ORF">M413DRAFT_32100</name>
</gene>
<reference evidence="1 2" key="1">
    <citation type="submission" date="2014-04" db="EMBL/GenBank/DDBJ databases">
        <authorList>
            <consortium name="DOE Joint Genome Institute"/>
            <person name="Kuo A."/>
            <person name="Gay G."/>
            <person name="Dore J."/>
            <person name="Kohler A."/>
            <person name="Nagy L.G."/>
            <person name="Floudas D."/>
            <person name="Copeland A."/>
            <person name="Barry K.W."/>
            <person name="Cichocki N."/>
            <person name="Veneault-Fourrey C."/>
            <person name="LaButti K."/>
            <person name="Lindquist E.A."/>
            <person name="Lipzen A."/>
            <person name="Lundell T."/>
            <person name="Morin E."/>
            <person name="Murat C."/>
            <person name="Sun H."/>
            <person name="Tunlid A."/>
            <person name="Henrissat B."/>
            <person name="Grigoriev I.V."/>
            <person name="Hibbett D.S."/>
            <person name="Martin F."/>
            <person name="Nordberg H.P."/>
            <person name="Cantor M.N."/>
            <person name="Hua S.X."/>
        </authorList>
    </citation>
    <scope>NUCLEOTIDE SEQUENCE [LARGE SCALE GENOMIC DNA]</scope>
    <source>
        <strain evidence="2">h7</strain>
    </source>
</reference>
<protein>
    <submittedName>
        <fullName evidence="1">Uncharacterized protein</fullName>
    </submittedName>
</protein>
<dbReference type="Proteomes" id="UP000053424">
    <property type="component" value="Unassembled WGS sequence"/>
</dbReference>
<sequence length="160" mass="18344">MHLYASRLFVHFFTPPKPPVSAEKLDTGIFKSIAAALTQLYKSGERKASDAYDATFVWYEMLVDKYASKRRCKPVFKPQTFYSQLKHIYIVRFSELCQGQHLESRQTLVAIYNCKLTTDDPQLASLNIHLYMQMDTLDISDVTNIQTLIGRVKSQVAGEL</sequence>
<dbReference type="EMBL" id="KN831812">
    <property type="protein sequence ID" value="KIM35861.1"/>
    <property type="molecule type" value="Genomic_DNA"/>
</dbReference>
<dbReference type="OrthoDB" id="6613063at2759"/>
<organism evidence="1 2">
    <name type="scientific">Hebeloma cylindrosporum</name>
    <dbReference type="NCBI Taxonomy" id="76867"/>
    <lineage>
        <taxon>Eukaryota</taxon>
        <taxon>Fungi</taxon>
        <taxon>Dikarya</taxon>
        <taxon>Basidiomycota</taxon>
        <taxon>Agaricomycotina</taxon>
        <taxon>Agaricomycetes</taxon>
        <taxon>Agaricomycetidae</taxon>
        <taxon>Agaricales</taxon>
        <taxon>Agaricineae</taxon>
        <taxon>Hymenogastraceae</taxon>
        <taxon>Hebeloma</taxon>
    </lineage>
</organism>